<gene>
    <name evidence="1" type="ORF">GCM10007940_17670</name>
</gene>
<reference evidence="1" key="1">
    <citation type="journal article" date="2014" name="Int. J. Syst. Evol. Microbiol.">
        <title>Complete genome sequence of Corynebacterium casei LMG S-19264T (=DSM 44701T), isolated from a smear-ripened cheese.</title>
        <authorList>
            <consortium name="US DOE Joint Genome Institute (JGI-PGF)"/>
            <person name="Walter F."/>
            <person name="Albersmeier A."/>
            <person name="Kalinowski J."/>
            <person name="Ruckert C."/>
        </authorList>
    </citation>
    <scope>NUCLEOTIDE SEQUENCE</scope>
    <source>
        <strain evidence="1">NBRC 108769</strain>
    </source>
</reference>
<dbReference type="EMBL" id="BSOH01000010">
    <property type="protein sequence ID" value="GLR17152.1"/>
    <property type="molecule type" value="Genomic_DNA"/>
</dbReference>
<dbReference type="AlphaFoldDB" id="A0AA37SPM0"/>
<sequence length="225" mass="26348">MKLALIKQLAEAYKRDLDQGIVIPDSIFRLSILEWQKHFDLEEMRLGPILDQALKNKVSGHYWGGDLHSIKSSLIELANHNPDLFWEAIKDLFNEDRMIIMKANRFLHHCDIILKDIKRDNLKINTHRQSYYSASLLLSLQYPANYCLFDFEKFEHFCRVIGVNDIPVDTDLERYYKIVNAVGNILSKDEDFMTSYYSKLSTGIYLGPSLHFVYELMDYSTKIKA</sequence>
<accession>A0AA37SPM0</accession>
<protein>
    <submittedName>
        <fullName evidence="1">Uncharacterized protein</fullName>
    </submittedName>
</protein>
<dbReference type="Proteomes" id="UP001156666">
    <property type="component" value="Unassembled WGS sequence"/>
</dbReference>
<keyword evidence="2" id="KW-1185">Reference proteome</keyword>
<dbReference type="RefSeq" id="WP_235293974.1">
    <property type="nucleotide sequence ID" value="NZ_BSOH01000010.1"/>
</dbReference>
<name>A0AA37SPM0_9BACT</name>
<reference evidence="1" key="2">
    <citation type="submission" date="2023-01" db="EMBL/GenBank/DDBJ databases">
        <title>Draft genome sequence of Portibacter lacus strain NBRC 108769.</title>
        <authorList>
            <person name="Sun Q."/>
            <person name="Mori K."/>
        </authorList>
    </citation>
    <scope>NUCLEOTIDE SEQUENCE</scope>
    <source>
        <strain evidence="1">NBRC 108769</strain>
    </source>
</reference>
<organism evidence="1 2">
    <name type="scientific">Portibacter lacus</name>
    <dbReference type="NCBI Taxonomy" id="1099794"/>
    <lineage>
        <taxon>Bacteria</taxon>
        <taxon>Pseudomonadati</taxon>
        <taxon>Bacteroidota</taxon>
        <taxon>Saprospiria</taxon>
        <taxon>Saprospirales</taxon>
        <taxon>Haliscomenobacteraceae</taxon>
        <taxon>Portibacter</taxon>
    </lineage>
</organism>
<proteinExistence type="predicted"/>
<comment type="caution">
    <text evidence="1">The sequence shown here is derived from an EMBL/GenBank/DDBJ whole genome shotgun (WGS) entry which is preliminary data.</text>
</comment>
<evidence type="ECO:0000313" key="2">
    <source>
        <dbReference type="Proteomes" id="UP001156666"/>
    </source>
</evidence>
<evidence type="ECO:0000313" key="1">
    <source>
        <dbReference type="EMBL" id="GLR17152.1"/>
    </source>
</evidence>